<sequence>MKATITAFNAVMVAFTAVGVAYRTWVRLFERHRYYSWIVDRFHLSARVLQARAVREVDFGWLEERLGPLGFAVVLCTRTTS</sequence>
<evidence type="ECO:0000313" key="2">
    <source>
        <dbReference type="EMBL" id="PXY38250.1"/>
    </source>
</evidence>
<keyword evidence="3" id="KW-1185">Reference proteome</keyword>
<protein>
    <submittedName>
        <fullName evidence="2">Uncharacterized protein</fullName>
    </submittedName>
</protein>
<dbReference type="RefSeq" id="WP_110333983.1">
    <property type="nucleotide sequence ID" value="NZ_MASU01000001.1"/>
</dbReference>
<dbReference type="AlphaFoldDB" id="A0A318MGH9"/>
<accession>A0A318MGH9</accession>
<name>A0A318MGH9_9PSEU</name>
<evidence type="ECO:0000313" key="3">
    <source>
        <dbReference type="Proteomes" id="UP000247892"/>
    </source>
</evidence>
<keyword evidence="1" id="KW-0812">Transmembrane</keyword>
<comment type="caution">
    <text evidence="2">The sequence shown here is derived from an EMBL/GenBank/DDBJ whole genome shotgun (WGS) entry which is preliminary data.</text>
</comment>
<reference evidence="2 3" key="1">
    <citation type="submission" date="2016-07" db="EMBL/GenBank/DDBJ databases">
        <title>Draft genome sequence of Prauserella sp. YIM 121212, isolated from alkaline soil.</title>
        <authorList>
            <person name="Ruckert C."/>
            <person name="Albersmeier A."/>
            <person name="Jiang C.-L."/>
            <person name="Jiang Y."/>
            <person name="Kalinowski J."/>
            <person name="Schneider O."/>
            <person name="Winkler A."/>
            <person name="Zotchev S.B."/>
        </authorList>
    </citation>
    <scope>NUCLEOTIDE SEQUENCE [LARGE SCALE GENOMIC DNA]</scope>
    <source>
        <strain evidence="2 3">YIM 121212</strain>
    </source>
</reference>
<dbReference type="Proteomes" id="UP000247892">
    <property type="component" value="Unassembled WGS sequence"/>
</dbReference>
<evidence type="ECO:0000256" key="1">
    <source>
        <dbReference type="SAM" id="Phobius"/>
    </source>
</evidence>
<dbReference type="EMBL" id="MASU01000001">
    <property type="protein sequence ID" value="PXY38250.1"/>
    <property type="molecule type" value="Genomic_DNA"/>
</dbReference>
<keyword evidence="1" id="KW-0472">Membrane</keyword>
<gene>
    <name evidence="2" type="ORF">BA062_00340</name>
</gene>
<keyword evidence="1" id="KW-1133">Transmembrane helix</keyword>
<proteinExistence type="predicted"/>
<feature type="transmembrane region" description="Helical" evidence="1">
    <location>
        <begin position="6"/>
        <end position="25"/>
    </location>
</feature>
<dbReference type="OrthoDB" id="3674916at2"/>
<organism evidence="2 3">
    <name type="scientific">Prauserella flavalba</name>
    <dbReference type="NCBI Taxonomy" id="1477506"/>
    <lineage>
        <taxon>Bacteria</taxon>
        <taxon>Bacillati</taxon>
        <taxon>Actinomycetota</taxon>
        <taxon>Actinomycetes</taxon>
        <taxon>Pseudonocardiales</taxon>
        <taxon>Pseudonocardiaceae</taxon>
        <taxon>Prauserella</taxon>
    </lineage>
</organism>